<gene>
    <name evidence="1" type="ORF">BFV95_4262</name>
</gene>
<reference evidence="1 2" key="1">
    <citation type="submission" date="2016-09" db="EMBL/GenBank/DDBJ databases">
        <title>Draft Genome Sequence of four Alteromonas macleodii strains isolated from copper coupons and grown long-term at elevated copper levels.</title>
        <authorList>
            <person name="Cusick K."/>
            <person name="Dale J."/>
            <person name="Little B."/>
            <person name="Biffinger J."/>
        </authorList>
    </citation>
    <scope>NUCLEOTIDE SEQUENCE [LARGE SCALE GENOMIC DNA]</scope>
    <source>
        <strain evidence="1 2">KCP01</strain>
    </source>
</reference>
<keyword evidence="2" id="KW-1185">Reference proteome</keyword>
<dbReference type="EMBL" id="MIPY01000038">
    <property type="protein sequence ID" value="OES25874.1"/>
    <property type="molecule type" value="Genomic_DNA"/>
</dbReference>
<sequence length="75" mass="8321">MQIAQQLEMQLDNSGYPGLLAKATYTVNDLIRQCDKLDDATLQVFLNVATQEALNANPQLNSDRLQHDIILGVHA</sequence>
<dbReference type="AlphaFoldDB" id="A0AB36FLR1"/>
<protein>
    <submittedName>
        <fullName evidence="1">Uncharacterized protein</fullName>
    </submittedName>
</protein>
<evidence type="ECO:0000313" key="2">
    <source>
        <dbReference type="Proteomes" id="UP000095392"/>
    </source>
</evidence>
<comment type="caution">
    <text evidence="1">The sequence shown here is derived from an EMBL/GenBank/DDBJ whole genome shotgun (WGS) entry which is preliminary data.</text>
</comment>
<organism evidence="1 2">
    <name type="scientific">Alteromonas macleodii</name>
    <name type="common">Pseudoalteromonas macleodii</name>
    <dbReference type="NCBI Taxonomy" id="28108"/>
    <lineage>
        <taxon>Bacteria</taxon>
        <taxon>Pseudomonadati</taxon>
        <taxon>Pseudomonadota</taxon>
        <taxon>Gammaproteobacteria</taxon>
        <taxon>Alteromonadales</taxon>
        <taxon>Alteromonadaceae</taxon>
        <taxon>Alteromonas/Salinimonas group</taxon>
        <taxon>Alteromonas</taxon>
    </lineage>
</organism>
<accession>A0AB36FLR1</accession>
<proteinExistence type="predicted"/>
<dbReference type="Proteomes" id="UP000095392">
    <property type="component" value="Unassembled WGS sequence"/>
</dbReference>
<evidence type="ECO:0000313" key="1">
    <source>
        <dbReference type="EMBL" id="OES25874.1"/>
    </source>
</evidence>
<name>A0AB36FLR1_ALTMA</name>
<dbReference type="RefSeq" id="WP_069945483.1">
    <property type="nucleotide sequence ID" value="NZ_MIPW01000055.1"/>
</dbReference>